<gene>
    <name evidence="1" type="ORF">NEZAVI_LOCUS10030</name>
</gene>
<dbReference type="Proteomes" id="UP001152798">
    <property type="component" value="Chromosome 5"/>
</dbReference>
<dbReference type="EMBL" id="OV725081">
    <property type="protein sequence ID" value="CAH1400889.1"/>
    <property type="molecule type" value="Genomic_DNA"/>
</dbReference>
<sequence>MQTVSAPDYEHTSHRKAGPEVLELLDMREDASDVPFPQGLLWDHGGISLIVTIMKLDLILHSQICIRTHPQIDGIDDCNDFLVGVVPPSAALYREIISLIWMLTISHRRRQLSKVSGNARTYRLGVATESSRRFPVSTGSADAVTSAGYGVGGGIRSGTESVPGYLWCRE</sequence>
<protein>
    <submittedName>
        <fullName evidence="1">Uncharacterized protein</fullName>
    </submittedName>
</protein>
<organism evidence="1 2">
    <name type="scientific">Nezara viridula</name>
    <name type="common">Southern green stink bug</name>
    <name type="synonym">Cimex viridulus</name>
    <dbReference type="NCBI Taxonomy" id="85310"/>
    <lineage>
        <taxon>Eukaryota</taxon>
        <taxon>Metazoa</taxon>
        <taxon>Ecdysozoa</taxon>
        <taxon>Arthropoda</taxon>
        <taxon>Hexapoda</taxon>
        <taxon>Insecta</taxon>
        <taxon>Pterygota</taxon>
        <taxon>Neoptera</taxon>
        <taxon>Paraneoptera</taxon>
        <taxon>Hemiptera</taxon>
        <taxon>Heteroptera</taxon>
        <taxon>Panheteroptera</taxon>
        <taxon>Pentatomomorpha</taxon>
        <taxon>Pentatomoidea</taxon>
        <taxon>Pentatomidae</taxon>
        <taxon>Pentatominae</taxon>
        <taxon>Nezara</taxon>
    </lineage>
</organism>
<accession>A0A9P0HF32</accession>
<name>A0A9P0HF32_NEZVI</name>
<evidence type="ECO:0000313" key="2">
    <source>
        <dbReference type="Proteomes" id="UP001152798"/>
    </source>
</evidence>
<evidence type="ECO:0000313" key="1">
    <source>
        <dbReference type="EMBL" id="CAH1400889.1"/>
    </source>
</evidence>
<dbReference type="AlphaFoldDB" id="A0A9P0HF32"/>
<keyword evidence="2" id="KW-1185">Reference proteome</keyword>
<reference evidence="1" key="1">
    <citation type="submission" date="2022-01" db="EMBL/GenBank/DDBJ databases">
        <authorList>
            <person name="King R."/>
        </authorList>
    </citation>
    <scope>NUCLEOTIDE SEQUENCE</scope>
</reference>
<proteinExistence type="predicted"/>